<dbReference type="InterPro" id="IPR043519">
    <property type="entry name" value="NT_sf"/>
</dbReference>
<reference evidence="9 10" key="1">
    <citation type="submission" date="2015-05" db="EMBL/GenBank/DDBJ databases">
        <title>Genome sequencing and analysis of members of genus Stenotrophomonas.</title>
        <authorList>
            <person name="Patil P.P."/>
            <person name="Midha S."/>
            <person name="Patil P.B."/>
        </authorList>
    </citation>
    <scope>NUCLEOTIDE SEQUENCE [LARGE SCALE GENOMIC DNA]</scope>
    <source>
        <strain evidence="9 10">DSM 21508</strain>
    </source>
</reference>
<comment type="caution">
    <text evidence="9">The sequence shown here is derived from an EMBL/GenBank/DDBJ whole genome shotgun (WGS) entry which is preliminary data.</text>
</comment>
<dbReference type="InterPro" id="IPR007685">
    <property type="entry name" value="RelA_SpoT"/>
</dbReference>
<keyword evidence="10" id="KW-1185">Reference proteome</keyword>
<keyword evidence="9" id="KW-0808">Transferase</keyword>
<dbReference type="SMART" id="SM00954">
    <property type="entry name" value="RelA_SpoT"/>
    <property type="match status" value="1"/>
</dbReference>
<evidence type="ECO:0000313" key="9">
    <source>
        <dbReference type="EMBL" id="KRG66848.1"/>
    </source>
</evidence>
<dbReference type="AlphaFoldDB" id="A0A0R0CCK1"/>
<evidence type="ECO:0000256" key="1">
    <source>
        <dbReference type="ARBA" id="ARBA00019852"/>
    </source>
</evidence>
<evidence type="ECO:0000256" key="4">
    <source>
        <dbReference type="ARBA" id="ARBA00032407"/>
    </source>
</evidence>
<feature type="domain" description="TGS" evidence="8">
    <location>
        <begin position="386"/>
        <end position="449"/>
    </location>
</feature>
<dbReference type="Gene3D" id="3.30.70.260">
    <property type="match status" value="1"/>
</dbReference>
<dbReference type="Pfam" id="PF13328">
    <property type="entry name" value="HD_4"/>
    <property type="match status" value="1"/>
</dbReference>
<comment type="function">
    <text evidence="6">In eubacteria ppGpp (guanosine 3'-diphosphate 5'-diphosphate) is a mediator of the stringent response that coordinates a variety of cellular activities in response to changes in nutritional abundance.</text>
</comment>
<sequence>MNRASVPGLDALLNRPSASAVHEPLRAALLGQWTLAGHQGGVEAHWSVLGDTFDALALLSADESSLVAALLFDLPALRERSASLPLGNPTAVNGLLDGLDAADQVWALHAGREAGRNSEGLRRLLLAIIQDLRVVPLLLARQLARMRAADRLDDEEQRRALAQLTRDIHAPLANRLGIWQLKWELEDLAFRYLEPDTYRRIAREVDETRIARERYVENVKKLLSRDLAANGINAEVSGRPKHIYSIWRKMQKKRLSFDQLYDIRAVRVMVDDVGACYAALGVVHALWAPVPSEFDDYIARPKANDYRSLHTAVVGPEGRTIEVQIRTHDMHAQAELGVAAHWKYKEGGKGGEKAFDRKITWMRQLLEQAQEASASGLAGALDAELTEDRVYALSPKGEVMDLPQGATPLDFAYHVHTMVGHRCRGAKINGRIVPLTYRLRSGDRVEILTAKEADPRRDWLLPANGYLASNRSREKVRNWFHKLDRARNVQAGRELLDRELKRLGLAQADLSAVLKKFHADSVEDLYIQVALADTGPNQVSRALLEAERAANQPPAPPALPRPTARREGLGKSKFTVQGVGNLLVQLARCCQPVAGEPIVGYLTRTRGVTVHRADCPSLARLSAASPQRILPVEWGQAGSGYEVDVVVDAVDRRWLLKDITNLIAQEDAYVLDIHSDNVRNSGQAHLRLRLKVSDFDQLSALLGKMDALPGVSQVRRLG</sequence>
<evidence type="ECO:0000256" key="2">
    <source>
        <dbReference type="ARBA" id="ARBA00025704"/>
    </source>
</evidence>
<dbReference type="InterPro" id="IPR004095">
    <property type="entry name" value="TGS"/>
</dbReference>
<comment type="similarity">
    <text evidence="6">Belongs to the relA/spoT family.</text>
</comment>
<protein>
    <recommendedName>
        <fullName evidence="1">GTP pyrophosphokinase</fullName>
    </recommendedName>
    <alternativeName>
        <fullName evidence="4">(p)ppGpp synthase</fullName>
    </alternativeName>
    <alternativeName>
        <fullName evidence="3">ATP:GTP 3'-pyrophosphotransferase</fullName>
    </alternativeName>
    <alternativeName>
        <fullName evidence="5">ppGpp synthase I</fullName>
    </alternativeName>
</protein>
<dbReference type="GO" id="GO:0008893">
    <property type="term" value="F:guanosine-3',5'-bis(diphosphate) 3'-diphosphatase activity"/>
    <property type="evidence" value="ECO:0007669"/>
    <property type="project" value="TreeGrafter"/>
</dbReference>
<dbReference type="FunFam" id="3.30.460.10:FF:000001">
    <property type="entry name" value="GTP pyrophosphokinase RelA"/>
    <property type="match status" value="1"/>
</dbReference>
<dbReference type="CDD" id="cd01668">
    <property type="entry name" value="TGS_RSH"/>
    <property type="match status" value="1"/>
</dbReference>
<dbReference type="Gene3D" id="3.10.20.30">
    <property type="match status" value="1"/>
</dbReference>
<accession>A0A0R0CCK1</accession>
<evidence type="ECO:0000259" key="7">
    <source>
        <dbReference type="PROSITE" id="PS51671"/>
    </source>
</evidence>
<dbReference type="NCBIfam" id="TIGR00691">
    <property type="entry name" value="spoT_relA"/>
    <property type="match status" value="1"/>
</dbReference>
<evidence type="ECO:0000256" key="6">
    <source>
        <dbReference type="RuleBase" id="RU003847"/>
    </source>
</evidence>
<dbReference type="Proteomes" id="UP000051386">
    <property type="component" value="Unassembled WGS sequence"/>
</dbReference>
<dbReference type="PROSITE" id="PS51880">
    <property type="entry name" value="TGS"/>
    <property type="match status" value="1"/>
</dbReference>
<evidence type="ECO:0000259" key="8">
    <source>
        <dbReference type="PROSITE" id="PS51880"/>
    </source>
</evidence>
<dbReference type="GO" id="GO:0015969">
    <property type="term" value="P:guanosine tetraphosphate metabolic process"/>
    <property type="evidence" value="ECO:0007669"/>
    <property type="project" value="InterPro"/>
</dbReference>
<evidence type="ECO:0000256" key="3">
    <source>
        <dbReference type="ARBA" id="ARBA00029754"/>
    </source>
</evidence>
<dbReference type="PROSITE" id="PS51671">
    <property type="entry name" value="ACT"/>
    <property type="match status" value="1"/>
</dbReference>
<comment type="pathway">
    <text evidence="2">Purine metabolism.</text>
</comment>
<dbReference type="GO" id="GO:0042594">
    <property type="term" value="P:response to starvation"/>
    <property type="evidence" value="ECO:0007669"/>
    <property type="project" value="TreeGrafter"/>
</dbReference>
<dbReference type="PANTHER" id="PTHR21262:SF31">
    <property type="entry name" value="GTP PYROPHOSPHOKINASE"/>
    <property type="match status" value="1"/>
</dbReference>
<dbReference type="PATRIC" id="fig|517011.3.peg.103"/>
<dbReference type="Gene3D" id="3.30.460.10">
    <property type="entry name" value="Beta Polymerase, domain 2"/>
    <property type="match status" value="1"/>
</dbReference>
<dbReference type="CDD" id="cd04876">
    <property type="entry name" value="ACT_RelA-SpoT"/>
    <property type="match status" value="1"/>
</dbReference>
<dbReference type="SUPFAM" id="SSF81301">
    <property type="entry name" value="Nucleotidyltransferase"/>
    <property type="match status" value="1"/>
</dbReference>
<dbReference type="RefSeq" id="WP_057687549.1">
    <property type="nucleotide sequence ID" value="NZ_LDJK01000105.1"/>
</dbReference>
<dbReference type="GO" id="GO:0008728">
    <property type="term" value="F:GTP diphosphokinase activity"/>
    <property type="evidence" value="ECO:0007669"/>
    <property type="project" value="TreeGrafter"/>
</dbReference>
<dbReference type="Pfam" id="PF04607">
    <property type="entry name" value="RelA_SpoT"/>
    <property type="match status" value="1"/>
</dbReference>
<evidence type="ECO:0000313" key="10">
    <source>
        <dbReference type="Proteomes" id="UP000051386"/>
    </source>
</evidence>
<organism evidence="9 10">
    <name type="scientific">Stenotrophomonas chelatiphaga</name>
    <dbReference type="NCBI Taxonomy" id="517011"/>
    <lineage>
        <taxon>Bacteria</taxon>
        <taxon>Pseudomonadati</taxon>
        <taxon>Pseudomonadota</taxon>
        <taxon>Gammaproteobacteria</taxon>
        <taxon>Lysobacterales</taxon>
        <taxon>Lysobacteraceae</taxon>
        <taxon>Stenotrophomonas</taxon>
    </lineage>
</organism>
<gene>
    <name evidence="9" type="primary">relA</name>
    <name evidence="9" type="ORF">ABB28_17020</name>
</gene>
<dbReference type="PANTHER" id="PTHR21262">
    <property type="entry name" value="GUANOSINE-3',5'-BIS DIPHOSPHATE 3'-PYROPHOSPHOHYDROLASE"/>
    <property type="match status" value="1"/>
</dbReference>
<dbReference type="EMBL" id="LDJK01000105">
    <property type="protein sequence ID" value="KRG66848.1"/>
    <property type="molecule type" value="Genomic_DNA"/>
</dbReference>
<dbReference type="InterPro" id="IPR045865">
    <property type="entry name" value="ACT-like_dom_sf"/>
</dbReference>
<dbReference type="InterPro" id="IPR033655">
    <property type="entry name" value="TGS_RelA/SpoT"/>
</dbReference>
<proteinExistence type="inferred from homology"/>
<dbReference type="GO" id="GO:0015949">
    <property type="term" value="P:nucleobase-containing small molecule interconversion"/>
    <property type="evidence" value="ECO:0007669"/>
    <property type="project" value="UniProtKB-ARBA"/>
</dbReference>
<dbReference type="FunFam" id="3.10.20.30:FF:000002">
    <property type="entry name" value="GTP pyrophosphokinase (RelA/SpoT)"/>
    <property type="match status" value="1"/>
</dbReference>
<dbReference type="InterPro" id="IPR004811">
    <property type="entry name" value="RelA/Spo_fam"/>
</dbReference>
<dbReference type="Pfam" id="PF13291">
    <property type="entry name" value="ACT_4"/>
    <property type="match status" value="1"/>
</dbReference>
<dbReference type="SUPFAM" id="SSF109604">
    <property type="entry name" value="HD-domain/PDEase-like"/>
    <property type="match status" value="1"/>
</dbReference>
<name>A0A0R0CCK1_9GAMM</name>
<dbReference type="GO" id="GO:0005886">
    <property type="term" value="C:plasma membrane"/>
    <property type="evidence" value="ECO:0007669"/>
    <property type="project" value="TreeGrafter"/>
</dbReference>
<dbReference type="InterPro" id="IPR002912">
    <property type="entry name" value="ACT_dom"/>
</dbReference>
<dbReference type="SUPFAM" id="SSF55021">
    <property type="entry name" value="ACT-like"/>
    <property type="match status" value="1"/>
</dbReference>
<dbReference type="InterPro" id="IPR012675">
    <property type="entry name" value="Beta-grasp_dom_sf"/>
</dbReference>
<dbReference type="Pfam" id="PF02824">
    <property type="entry name" value="TGS"/>
    <property type="match status" value="1"/>
</dbReference>
<evidence type="ECO:0000256" key="5">
    <source>
        <dbReference type="ARBA" id="ARBA00033308"/>
    </source>
</evidence>
<dbReference type="InterPro" id="IPR012676">
    <property type="entry name" value="TGS-like"/>
</dbReference>
<feature type="domain" description="ACT" evidence="7">
    <location>
        <begin position="644"/>
        <end position="718"/>
    </location>
</feature>
<dbReference type="CDD" id="cd05399">
    <property type="entry name" value="NT_Rel-Spo_like"/>
    <property type="match status" value="1"/>
</dbReference>
<dbReference type="Gene3D" id="1.10.3210.10">
    <property type="entry name" value="Hypothetical protein af1432"/>
    <property type="match status" value="1"/>
</dbReference>
<dbReference type="SUPFAM" id="SSF81271">
    <property type="entry name" value="TGS-like"/>
    <property type="match status" value="1"/>
</dbReference>